<dbReference type="Proteomes" id="UP000192726">
    <property type="component" value="Chromosome"/>
</dbReference>
<evidence type="ECO:0000256" key="1">
    <source>
        <dbReference type="PIRSR" id="PIRSR038992-1"/>
    </source>
</evidence>
<name>A0A1V0TMQ1_9ACTN</name>
<dbReference type="AlphaFoldDB" id="A0A1V0TMQ1"/>
<feature type="active site" description="Schiff-base intermediate with dihydroxyacetone-P" evidence="1">
    <location>
        <position position="181"/>
    </location>
</feature>
<sequence>MPLLPLSGKSLRLTRLSRPGDGKFLIVPMDHSVADGPIADATGFSRLIGDVVAAGADAVVVHKGRARTIEPGLLNGAALIVHLSASTPHAPDGDAKVLVGSVEEAVRAGADAVSVHINIGSDTEKRQLADLGTIAAGCERWGMPLLAMMYARGPRIQDPRDPALLAHVVSIAVDLGADLVKTVAAGSAEDMAGIVAKTPVPVVVAGGAGDGRSLTDFAHFAMDAGCRGLAVGRRVFHSPDPGAAVRALSAAVHAPRPQTAPNSTSLPELAGAM</sequence>
<dbReference type="NCBIfam" id="NF005556">
    <property type="entry name" value="PRK07226.1"/>
    <property type="match status" value="1"/>
</dbReference>
<dbReference type="PIRSF" id="PIRSF038992">
    <property type="entry name" value="Aldolase_Ia"/>
    <property type="match status" value="1"/>
</dbReference>
<protein>
    <submittedName>
        <fullName evidence="3">Fructose-bisphosphate aldolase</fullName>
    </submittedName>
</protein>
<dbReference type="InterPro" id="IPR013785">
    <property type="entry name" value="Aldolase_TIM"/>
</dbReference>
<dbReference type="Pfam" id="PF01791">
    <property type="entry name" value="DeoC"/>
    <property type="match status" value="1"/>
</dbReference>
<dbReference type="PANTHER" id="PTHR47916:SF1">
    <property type="entry name" value="3-HYDROXY-5-PHOSPHONOOXYPENTANE-2,4-DIONE THIOLASE"/>
    <property type="match status" value="1"/>
</dbReference>
<dbReference type="KEGG" id="sgv:B1H19_08405"/>
<dbReference type="SMART" id="SM01133">
    <property type="entry name" value="DeoC"/>
    <property type="match status" value="1"/>
</dbReference>
<evidence type="ECO:0000313" key="4">
    <source>
        <dbReference type="Proteomes" id="UP000192726"/>
    </source>
</evidence>
<organism evidence="3 4">
    <name type="scientific">Streptomyces gilvosporeus</name>
    <dbReference type="NCBI Taxonomy" id="553510"/>
    <lineage>
        <taxon>Bacteria</taxon>
        <taxon>Bacillati</taxon>
        <taxon>Actinomycetota</taxon>
        <taxon>Actinomycetes</taxon>
        <taxon>Kitasatosporales</taxon>
        <taxon>Streptomycetaceae</taxon>
        <taxon>Streptomyces</taxon>
    </lineage>
</organism>
<evidence type="ECO:0000313" key="3">
    <source>
        <dbReference type="EMBL" id="ARF54214.1"/>
    </source>
</evidence>
<dbReference type="RefSeq" id="WP_083103996.1">
    <property type="nucleotide sequence ID" value="NZ_CP020569.1"/>
</dbReference>
<dbReference type="GO" id="GO:0004332">
    <property type="term" value="F:fructose-bisphosphate aldolase activity"/>
    <property type="evidence" value="ECO:0007669"/>
    <property type="project" value="InterPro"/>
</dbReference>
<dbReference type="EMBL" id="CP020569">
    <property type="protein sequence ID" value="ARF54214.1"/>
    <property type="molecule type" value="Genomic_DNA"/>
</dbReference>
<dbReference type="STRING" id="553510.B1H19_08405"/>
<dbReference type="OrthoDB" id="9771504at2"/>
<proteinExistence type="predicted"/>
<dbReference type="Gene3D" id="3.20.20.70">
    <property type="entry name" value="Aldolase class I"/>
    <property type="match status" value="1"/>
</dbReference>
<gene>
    <name evidence="3" type="ORF">B1H19_08405</name>
</gene>
<dbReference type="PANTHER" id="PTHR47916">
    <property type="entry name" value="FRUCTOSE-BISPHOSPHATE ALDOLASE CLASS 1"/>
    <property type="match status" value="1"/>
</dbReference>
<dbReference type="InterPro" id="IPR050456">
    <property type="entry name" value="DeoC/FbaB_aldolase"/>
</dbReference>
<reference evidence="3 4" key="1">
    <citation type="submission" date="2017-04" db="EMBL/GenBank/DDBJ databases">
        <title>Complete Genome Sequence of Streptomyces gilvosporeus F607, a Capable Producer of Natamycin.</title>
        <authorList>
            <person name="Zong G."/>
            <person name="Zhong C."/>
            <person name="Fu J."/>
            <person name="Qin R."/>
            <person name="Cao G."/>
        </authorList>
    </citation>
    <scope>NUCLEOTIDE SEQUENCE [LARGE SCALE GENOMIC DNA]</scope>
    <source>
        <strain evidence="3 4">F607</strain>
    </source>
</reference>
<dbReference type="InterPro" id="IPR041720">
    <property type="entry name" value="FbaB-like"/>
</dbReference>
<dbReference type="InterPro" id="IPR002915">
    <property type="entry name" value="DeoC/FbaB/LacD_aldolase"/>
</dbReference>
<feature type="region of interest" description="Disordered" evidence="2">
    <location>
        <begin position="254"/>
        <end position="273"/>
    </location>
</feature>
<dbReference type="SUPFAM" id="SSF51569">
    <property type="entry name" value="Aldolase"/>
    <property type="match status" value="1"/>
</dbReference>
<evidence type="ECO:0000256" key="2">
    <source>
        <dbReference type="SAM" id="MobiDB-lite"/>
    </source>
</evidence>
<keyword evidence="4" id="KW-1185">Reference proteome</keyword>
<feature type="active site" description="Proton donor" evidence="1">
    <location>
        <position position="150"/>
    </location>
</feature>
<accession>A0A1V0TMQ1</accession>